<organism evidence="2 3">
    <name type="scientific">Malus baccata</name>
    <name type="common">Siberian crab apple</name>
    <name type="synonym">Pyrus baccata</name>
    <dbReference type="NCBI Taxonomy" id="106549"/>
    <lineage>
        <taxon>Eukaryota</taxon>
        <taxon>Viridiplantae</taxon>
        <taxon>Streptophyta</taxon>
        <taxon>Embryophyta</taxon>
        <taxon>Tracheophyta</taxon>
        <taxon>Spermatophyta</taxon>
        <taxon>Magnoliopsida</taxon>
        <taxon>eudicotyledons</taxon>
        <taxon>Gunneridae</taxon>
        <taxon>Pentapetalae</taxon>
        <taxon>rosids</taxon>
        <taxon>fabids</taxon>
        <taxon>Rosales</taxon>
        <taxon>Rosaceae</taxon>
        <taxon>Amygdaloideae</taxon>
        <taxon>Maleae</taxon>
        <taxon>Malus</taxon>
    </lineage>
</organism>
<comment type="caution">
    <text evidence="2">The sequence shown here is derived from an EMBL/GenBank/DDBJ whole genome shotgun (WGS) entry which is preliminary data.</text>
</comment>
<evidence type="ECO:0000313" key="3">
    <source>
        <dbReference type="Proteomes" id="UP000315295"/>
    </source>
</evidence>
<evidence type="ECO:0000256" key="1">
    <source>
        <dbReference type="SAM" id="MobiDB-lite"/>
    </source>
</evidence>
<proteinExistence type="predicted"/>
<name>A0A540LU35_MALBA</name>
<accession>A0A540LU35</accession>
<gene>
    <name evidence="2" type="ORF">C1H46_024674</name>
</gene>
<evidence type="ECO:0000313" key="2">
    <source>
        <dbReference type="EMBL" id="TQD89782.1"/>
    </source>
</evidence>
<protein>
    <submittedName>
        <fullName evidence="2">Uncharacterized protein</fullName>
    </submittedName>
</protein>
<sequence length="88" mass="9944">MSLQIEAPIRRINVPVHTTPSLLQIRHSLRLARKSEIQYSERKPTRSPESSGDSKDEEHKAPQIGNLVDKKPEDFTRSSGSELKSLPL</sequence>
<feature type="compositionally biased region" description="Basic and acidic residues" evidence="1">
    <location>
        <begin position="35"/>
        <end position="61"/>
    </location>
</feature>
<feature type="region of interest" description="Disordered" evidence="1">
    <location>
        <begin position="35"/>
        <end position="88"/>
    </location>
</feature>
<dbReference type="Proteomes" id="UP000315295">
    <property type="component" value="Unassembled WGS sequence"/>
</dbReference>
<keyword evidence="3" id="KW-1185">Reference proteome</keyword>
<dbReference type="AlphaFoldDB" id="A0A540LU35"/>
<dbReference type="EMBL" id="VIEB01000470">
    <property type="protein sequence ID" value="TQD89782.1"/>
    <property type="molecule type" value="Genomic_DNA"/>
</dbReference>
<reference evidence="2 3" key="1">
    <citation type="journal article" date="2019" name="G3 (Bethesda)">
        <title>Sequencing of a Wild Apple (Malus baccata) Genome Unravels the Differences Between Cultivated and Wild Apple Species Regarding Disease Resistance and Cold Tolerance.</title>
        <authorList>
            <person name="Chen X."/>
        </authorList>
    </citation>
    <scope>NUCLEOTIDE SEQUENCE [LARGE SCALE GENOMIC DNA]</scope>
    <source>
        <strain evidence="3">cv. Shandingzi</strain>
        <tissue evidence="2">Leaves</tissue>
    </source>
</reference>